<dbReference type="AlphaFoldDB" id="A0A843YE53"/>
<comment type="caution">
    <text evidence="2">The sequence shown here is derived from an EMBL/GenBank/DDBJ whole genome shotgun (WGS) entry which is preliminary data.</text>
</comment>
<sequence>MRIVVIAAVAGLMCAGCNELAWNSDILQGNTGGGIFKRPADPAPASSQTAPTDAPLDATGGDVVANTPAPAVPQQGAIGTSGTTVAGLGDPGIPGLWLETSLVSQAGAGRVRAANGSTVVLTLKPLQGAGGSNLSIEAMRALGVPLTELVELSVTPLG</sequence>
<accession>A0A843YE53</accession>
<gene>
    <name evidence="2" type="ORF">GFB49_03870</name>
</gene>
<dbReference type="EMBL" id="WIBF01000001">
    <property type="protein sequence ID" value="MQQ07583.1"/>
    <property type="molecule type" value="Genomic_DNA"/>
</dbReference>
<dbReference type="RefSeq" id="WP_153214451.1">
    <property type="nucleotide sequence ID" value="NZ_WIBF01000001.1"/>
</dbReference>
<dbReference type="Proteomes" id="UP000444174">
    <property type="component" value="Unassembled WGS sequence"/>
</dbReference>
<feature type="region of interest" description="Disordered" evidence="1">
    <location>
        <begin position="37"/>
        <end position="64"/>
    </location>
</feature>
<protein>
    <recommendedName>
        <fullName evidence="4">D-galactarate dehydratase</fullName>
    </recommendedName>
</protein>
<reference evidence="2 3" key="1">
    <citation type="submission" date="2019-10" db="EMBL/GenBank/DDBJ databases">
        <title>Epibacterium sp. nov., isolated from seawater.</title>
        <authorList>
            <person name="Zhang X."/>
            <person name="Li N."/>
        </authorList>
    </citation>
    <scope>NUCLEOTIDE SEQUENCE [LARGE SCALE GENOMIC DNA]</scope>
    <source>
        <strain evidence="2 3">SM1979</strain>
    </source>
</reference>
<evidence type="ECO:0008006" key="4">
    <source>
        <dbReference type="Google" id="ProtNLM"/>
    </source>
</evidence>
<keyword evidence="3" id="KW-1185">Reference proteome</keyword>
<evidence type="ECO:0000313" key="2">
    <source>
        <dbReference type="EMBL" id="MQQ07583.1"/>
    </source>
</evidence>
<proteinExistence type="predicted"/>
<evidence type="ECO:0000256" key="1">
    <source>
        <dbReference type="SAM" id="MobiDB-lite"/>
    </source>
</evidence>
<organism evidence="2 3">
    <name type="scientific">Tritonibacter litoralis</name>
    <dbReference type="NCBI Taxonomy" id="2662264"/>
    <lineage>
        <taxon>Bacteria</taxon>
        <taxon>Pseudomonadati</taxon>
        <taxon>Pseudomonadota</taxon>
        <taxon>Alphaproteobacteria</taxon>
        <taxon>Rhodobacterales</taxon>
        <taxon>Paracoccaceae</taxon>
        <taxon>Tritonibacter</taxon>
    </lineage>
</organism>
<evidence type="ECO:0000313" key="3">
    <source>
        <dbReference type="Proteomes" id="UP000444174"/>
    </source>
</evidence>
<name>A0A843YE53_9RHOB</name>